<keyword evidence="11" id="KW-1185">Reference proteome</keyword>
<dbReference type="InterPro" id="IPR005123">
    <property type="entry name" value="Oxoglu/Fe-dep_dioxygenase_dom"/>
</dbReference>
<proteinExistence type="predicted"/>
<dbReference type="GO" id="GO:0140097">
    <property type="term" value="F:catalytic activity, acting on DNA"/>
    <property type="evidence" value="ECO:0007669"/>
    <property type="project" value="UniProtKB-ARBA"/>
</dbReference>
<feature type="domain" description="Fe2OG dioxygenase" evidence="9">
    <location>
        <begin position="96"/>
        <end position="194"/>
    </location>
</feature>
<evidence type="ECO:0000259" key="9">
    <source>
        <dbReference type="PROSITE" id="PS51471"/>
    </source>
</evidence>
<dbReference type="GO" id="GO:0006307">
    <property type="term" value="P:DNA alkylation repair"/>
    <property type="evidence" value="ECO:0007669"/>
    <property type="project" value="InterPro"/>
</dbReference>
<keyword evidence="5 10" id="KW-0223">Dioxygenase</keyword>
<evidence type="ECO:0000256" key="5">
    <source>
        <dbReference type="ARBA" id="ARBA00022964"/>
    </source>
</evidence>
<evidence type="ECO:0000256" key="7">
    <source>
        <dbReference type="ARBA" id="ARBA00023004"/>
    </source>
</evidence>
<dbReference type="InterPro" id="IPR037151">
    <property type="entry name" value="AlkB-like_sf"/>
</dbReference>
<dbReference type="GO" id="GO:0046872">
    <property type="term" value="F:metal ion binding"/>
    <property type="evidence" value="ECO:0007669"/>
    <property type="project" value="UniProtKB-KW"/>
</dbReference>
<dbReference type="PANTHER" id="PTHR31212">
    <property type="entry name" value="ALPHA-KETOGLUTARATE-DEPENDENT DIOXYGENASE ALKB HOMOLOG 3"/>
    <property type="match status" value="1"/>
</dbReference>
<evidence type="ECO:0000313" key="10">
    <source>
        <dbReference type="EMBL" id="SDS15387.1"/>
    </source>
</evidence>
<dbReference type="FunFam" id="2.60.120.590:FF:000004">
    <property type="entry name" value="DNA oxidative demethylase ALKBH2"/>
    <property type="match status" value="1"/>
</dbReference>
<reference evidence="10 11" key="1">
    <citation type="submission" date="2016-10" db="EMBL/GenBank/DDBJ databases">
        <authorList>
            <person name="Varghese N."/>
            <person name="Submissions S."/>
        </authorList>
    </citation>
    <scope>NUCLEOTIDE SEQUENCE [LARGE SCALE GENOMIC DNA]</scope>
    <source>
        <strain evidence="10 11">Mar_2010_102</strain>
    </source>
</reference>
<accession>A0A1H1PWM8</accession>
<dbReference type="GO" id="GO:0016787">
    <property type="term" value="F:hydrolase activity"/>
    <property type="evidence" value="ECO:0007669"/>
    <property type="project" value="UniProtKB-ARBA"/>
</dbReference>
<keyword evidence="6" id="KW-0560">Oxidoreductase</keyword>
<dbReference type="GO" id="GO:0051213">
    <property type="term" value="F:dioxygenase activity"/>
    <property type="evidence" value="ECO:0007669"/>
    <property type="project" value="UniProtKB-KW"/>
</dbReference>
<keyword evidence="8" id="KW-0234">DNA repair</keyword>
<dbReference type="EMBL" id="LT629745">
    <property type="protein sequence ID" value="SDS15387.1"/>
    <property type="molecule type" value="Genomic_DNA"/>
</dbReference>
<organism evidence="10 11">
    <name type="scientific">Christiangramia echinicola</name>
    <dbReference type="NCBI Taxonomy" id="279359"/>
    <lineage>
        <taxon>Bacteria</taxon>
        <taxon>Pseudomonadati</taxon>
        <taxon>Bacteroidota</taxon>
        <taxon>Flavobacteriia</taxon>
        <taxon>Flavobacteriales</taxon>
        <taxon>Flavobacteriaceae</taxon>
        <taxon>Christiangramia</taxon>
    </lineage>
</organism>
<dbReference type="RefSeq" id="WP_089662700.1">
    <property type="nucleotide sequence ID" value="NZ_LT629745.1"/>
</dbReference>
<evidence type="ECO:0000313" key="11">
    <source>
        <dbReference type="Proteomes" id="UP000198858"/>
    </source>
</evidence>
<evidence type="ECO:0000256" key="1">
    <source>
        <dbReference type="ARBA" id="ARBA00001954"/>
    </source>
</evidence>
<evidence type="ECO:0000256" key="4">
    <source>
        <dbReference type="ARBA" id="ARBA00022842"/>
    </source>
</evidence>
<sequence length="194" mass="22874">MKKHIIQLKNAEIEYYQGFLNEMKANEYLKNLLQLNSWRHEKIKLFGREIFQPRLTTLFGESGKNYTYSGLEMTPEPFTQELIEIKDLCEEISNTNYNVCLANLYRDGRDSMGWHSDDEKELGKEPVIASVSLGAERIFHLKHKKDQTARYKIKLHHGSLLVMKGPTQKFWKHQLPKTKQTVSPRINLTFRKIY</sequence>
<dbReference type="Proteomes" id="UP000198858">
    <property type="component" value="Chromosome I"/>
</dbReference>
<keyword evidence="7" id="KW-0408">Iron</keyword>
<dbReference type="InterPro" id="IPR032854">
    <property type="entry name" value="ALKBH3"/>
</dbReference>
<dbReference type="GO" id="GO:0016705">
    <property type="term" value="F:oxidoreductase activity, acting on paired donors, with incorporation or reduction of molecular oxygen"/>
    <property type="evidence" value="ECO:0007669"/>
    <property type="project" value="UniProtKB-ARBA"/>
</dbReference>
<dbReference type="AlphaFoldDB" id="A0A1H1PWM8"/>
<evidence type="ECO:0000256" key="3">
    <source>
        <dbReference type="ARBA" id="ARBA00022763"/>
    </source>
</evidence>
<name>A0A1H1PWM8_9FLAO</name>
<keyword evidence="2" id="KW-0479">Metal-binding</keyword>
<dbReference type="Gene3D" id="2.60.120.590">
    <property type="entry name" value="Alpha-ketoglutarate-dependent dioxygenase AlkB-like"/>
    <property type="match status" value="1"/>
</dbReference>
<dbReference type="PROSITE" id="PS51471">
    <property type="entry name" value="FE2OG_OXY"/>
    <property type="match status" value="1"/>
</dbReference>
<evidence type="ECO:0000256" key="6">
    <source>
        <dbReference type="ARBA" id="ARBA00023002"/>
    </source>
</evidence>
<dbReference type="STRING" id="1250231.SAMN04488552_2280"/>
<protein>
    <submittedName>
        <fullName evidence="10">Alkylated DNA repair dioxygenase AlkB</fullName>
    </submittedName>
</protein>
<dbReference type="PANTHER" id="PTHR31212:SF4">
    <property type="entry name" value="ALPHA-KETOGLUTARATE-DEPENDENT DIOXYGENASE ALKB HOMOLOG 3"/>
    <property type="match status" value="1"/>
</dbReference>
<keyword evidence="3" id="KW-0227">DNA damage</keyword>
<evidence type="ECO:0000256" key="2">
    <source>
        <dbReference type="ARBA" id="ARBA00022723"/>
    </source>
</evidence>
<dbReference type="GO" id="GO:0032451">
    <property type="term" value="F:demethylase activity"/>
    <property type="evidence" value="ECO:0007669"/>
    <property type="project" value="UniProtKB-ARBA"/>
</dbReference>
<gene>
    <name evidence="10" type="ORF">SAMN04488552_2280</name>
</gene>
<dbReference type="SUPFAM" id="SSF51197">
    <property type="entry name" value="Clavaminate synthase-like"/>
    <property type="match status" value="1"/>
</dbReference>
<dbReference type="InterPro" id="IPR027450">
    <property type="entry name" value="AlkB-like"/>
</dbReference>
<comment type="cofactor">
    <cofactor evidence="1">
        <name>Fe(2+)</name>
        <dbReference type="ChEBI" id="CHEBI:29033"/>
    </cofactor>
</comment>
<keyword evidence="4" id="KW-0460">Magnesium</keyword>
<dbReference type="Pfam" id="PF13532">
    <property type="entry name" value="2OG-FeII_Oxy_2"/>
    <property type="match status" value="1"/>
</dbReference>
<evidence type="ECO:0000256" key="8">
    <source>
        <dbReference type="ARBA" id="ARBA00023204"/>
    </source>
</evidence>